<evidence type="ECO:0000259" key="11">
    <source>
        <dbReference type="PROSITE" id="PS50109"/>
    </source>
</evidence>
<dbReference type="SMART" id="SM00387">
    <property type="entry name" value="HATPase_c"/>
    <property type="match status" value="1"/>
</dbReference>
<dbReference type="EC" id="2.7.13.3" evidence="2"/>
<dbReference type="InterPro" id="IPR003594">
    <property type="entry name" value="HATPase_dom"/>
</dbReference>
<keyword evidence="7" id="KW-0067">ATP-binding</keyword>
<name>A0ABW5KIV3_9SPHI</name>
<evidence type="ECO:0000256" key="5">
    <source>
        <dbReference type="ARBA" id="ARBA00022741"/>
    </source>
</evidence>
<comment type="catalytic activity">
    <reaction evidence="1">
        <text>ATP + protein L-histidine = ADP + protein N-phospho-L-histidine.</text>
        <dbReference type="EC" id="2.7.13.3"/>
    </reaction>
</comment>
<dbReference type="PANTHER" id="PTHR24421:SF10">
    <property type="entry name" value="NITRATE_NITRITE SENSOR PROTEIN NARQ"/>
    <property type="match status" value="1"/>
</dbReference>
<dbReference type="Proteomes" id="UP001597545">
    <property type="component" value="Unassembled WGS sequence"/>
</dbReference>
<keyword evidence="10" id="KW-0812">Transmembrane</keyword>
<keyword evidence="8" id="KW-0902">Two-component regulatory system</keyword>
<dbReference type="InterPro" id="IPR036890">
    <property type="entry name" value="HATPase_C_sf"/>
</dbReference>
<feature type="transmembrane region" description="Helical" evidence="10">
    <location>
        <begin position="403"/>
        <end position="427"/>
    </location>
</feature>
<dbReference type="RefSeq" id="WP_380903189.1">
    <property type="nucleotide sequence ID" value="NZ_JBHUEG010000007.1"/>
</dbReference>
<evidence type="ECO:0000313" key="13">
    <source>
        <dbReference type="Proteomes" id="UP001597545"/>
    </source>
</evidence>
<dbReference type="Gene3D" id="1.20.5.1930">
    <property type="match status" value="1"/>
</dbReference>
<dbReference type="SUPFAM" id="SSF55874">
    <property type="entry name" value="ATPase domain of HSP90 chaperone/DNA topoisomerase II/histidine kinase"/>
    <property type="match status" value="1"/>
</dbReference>
<keyword evidence="3" id="KW-0597">Phosphoprotein</keyword>
<evidence type="ECO:0000256" key="2">
    <source>
        <dbReference type="ARBA" id="ARBA00012438"/>
    </source>
</evidence>
<evidence type="ECO:0000256" key="9">
    <source>
        <dbReference type="SAM" id="Coils"/>
    </source>
</evidence>
<comment type="caution">
    <text evidence="12">The sequence shown here is derived from an EMBL/GenBank/DDBJ whole genome shotgun (WGS) entry which is preliminary data.</text>
</comment>
<keyword evidence="4" id="KW-0808">Transferase</keyword>
<dbReference type="GO" id="GO:0016301">
    <property type="term" value="F:kinase activity"/>
    <property type="evidence" value="ECO:0007669"/>
    <property type="project" value="UniProtKB-KW"/>
</dbReference>
<dbReference type="Pfam" id="PF07730">
    <property type="entry name" value="HisKA_3"/>
    <property type="match status" value="1"/>
</dbReference>
<evidence type="ECO:0000256" key="4">
    <source>
        <dbReference type="ARBA" id="ARBA00022679"/>
    </source>
</evidence>
<gene>
    <name evidence="12" type="ORF">ACFSR5_09385</name>
</gene>
<evidence type="ECO:0000256" key="8">
    <source>
        <dbReference type="ARBA" id="ARBA00023012"/>
    </source>
</evidence>
<reference evidence="13" key="1">
    <citation type="journal article" date="2019" name="Int. J. Syst. Evol. Microbiol.">
        <title>The Global Catalogue of Microorganisms (GCM) 10K type strain sequencing project: providing services to taxonomists for standard genome sequencing and annotation.</title>
        <authorList>
            <consortium name="The Broad Institute Genomics Platform"/>
            <consortium name="The Broad Institute Genome Sequencing Center for Infectious Disease"/>
            <person name="Wu L."/>
            <person name="Ma J."/>
        </authorList>
    </citation>
    <scope>NUCLEOTIDE SEQUENCE [LARGE SCALE GENOMIC DNA]</scope>
    <source>
        <strain evidence="13">KCTC 42662</strain>
    </source>
</reference>
<dbReference type="SUPFAM" id="SSF48452">
    <property type="entry name" value="TPR-like"/>
    <property type="match status" value="1"/>
</dbReference>
<evidence type="ECO:0000256" key="6">
    <source>
        <dbReference type="ARBA" id="ARBA00022777"/>
    </source>
</evidence>
<keyword evidence="5" id="KW-0547">Nucleotide-binding</keyword>
<evidence type="ECO:0000256" key="1">
    <source>
        <dbReference type="ARBA" id="ARBA00000085"/>
    </source>
</evidence>
<keyword evidence="13" id="KW-1185">Reference proteome</keyword>
<evidence type="ECO:0000256" key="10">
    <source>
        <dbReference type="SAM" id="Phobius"/>
    </source>
</evidence>
<evidence type="ECO:0000256" key="7">
    <source>
        <dbReference type="ARBA" id="ARBA00022840"/>
    </source>
</evidence>
<evidence type="ECO:0000256" key="3">
    <source>
        <dbReference type="ARBA" id="ARBA00022553"/>
    </source>
</evidence>
<feature type="domain" description="Histidine kinase" evidence="11">
    <location>
        <begin position="463"/>
        <end position="649"/>
    </location>
</feature>
<organism evidence="12 13">
    <name type="scientific">Sphingobacterium suaedae</name>
    <dbReference type="NCBI Taxonomy" id="1686402"/>
    <lineage>
        <taxon>Bacteria</taxon>
        <taxon>Pseudomonadati</taxon>
        <taxon>Bacteroidota</taxon>
        <taxon>Sphingobacteriia</taxon>
        <taxon>Sphingobacteriales</taxon>
        <taxon>Sphingobacteriaceae</taxon>
        <taxon>Sphingobacterium</taxon>
    </lineage>
</organism>
<keyword evidence="9" id="KW-0175">Coiled coil</keyword>
<dbReference type="PROSITE" id="PS50109">
    <property type="entry name" value="HIS_KIN"/>
    <property type="match status" value="1"/>
</dbReference>
<keyword evidence="10" id="KW-1133">Transmembrane helix</keyword>
<dbReference type="CDD" id="cd16917">
    <property type="entry name" value="HATPase_UhpB-NarQ-NarX-like"/>
    <property type="match status" value="1"/>
</dbReference>
<proteinExistence type="predicted"/>
<feature type="coiled-coil region" evidence="9">
    <location>
        <begin position="362"/>
        <end position="398"/>
    </location>
</feature>
<dbReference type="InterPro" id="IPR050482">
    <property type="entry name" value="Sensor_HK_TwoCompSys"/>
</dbReference>
<keyword evidence="10" id="KW-0472">Membrane</keyword>
<accession>A0ABW5KIV3</accession>
<dbReference type="InterPro" id="IPR011712">
    <property type="entry name" value="Sig_transdc_His_kin_sub3_dim/P"/>
</dbReference>
<dbReference type="InterPro" id="IPR011990">
    <property type="entry name" value="TPR-like_helical_dom_sf"/>
</dbReference>
<dbReference type="PANTHER" id="PTHR24421">
    <property type="entry name" value="NITRATE/NITRITE SENSOR PROTEIN NARX-RELATED"/>
    <property type="match status" value="1"/>
</dbReference>
<dbReference type="Gene3D" id="1.25.40.10">
    <property type="entry name" value="Tetratricopeptide repeat domain"/>
    <property type="match status" value="1"/>
</dbReference>
<dbReference type="Pfam" id="PF02518">
    <property type="entry name" value="HATPase_c"/>
    <property type="match status" value="1"/>
</dbReference>
<dbReference type="Gene3D" id="3.30.565.10">
    <property type="entry name" value="Histidine kinase-like ATPase, C-terminal domain"/>
    <property type="match status" value="1"/>
</dbReference>
<sequence length="649" mass="73343">MTIFQLLLISVTVSTMYGQARNTIDSLKHELEISTTDTAKISQFNKLAKAYFIRGDSISAFQNGYRSLQLAENTSVPPYYKALGHQIMGYLHTITLHTDSAIYYNSQVLAALKKPRSIEEIRLVAYAKNNLASNYHVSGRPRKAAELLIDNLPKFEELKDFKALAGTLQNITATFSDLGDYEKAEYYVIKTISVLEAHNFPLESKVTPYITGAFLMYKMDQLPRMKDFLDKAKANLDQLGSSNVFRCRYYAYMARYYVKTKQLEEAKKMLELAERELEKFPIRTNYYDVYNARFDLAIYRKDLVTARDVALKLYTMSIQDDYSTSALEQAIDVASLSAEIGDHRLAYEFQKRSFDLSDSLKSKEMQVEIQELETRYQASEKEKRIVTLENEKREAALTSRNQFLLNLVLGVGAALFLMGMVFLSYLLKANKKKSKNRLAEAQRDQALKVSQALLEGEDRERVRIARDLHDGIGGTLSGIKMKLSDPSRDKRLIVQEAELQLGVAIDELRRTARGMVPESLLKNGLEIAVQDLCAHLANTGVKIEFQSSGGSRGLLMHKAIHIYRIVQELLTNAIKHGSSKNILVQFIRENETFLITVDDDGRGFDVGKQITATGIGLQNIRNRVSFLKGKLSIESAPGMGTSINIELNI</sequence>
<protein>
    <recommendedName>
        <fullName evidence="2">histidine kinase</fullName>
        <ecNumber evidence="2">2.7.13.3</ecNumber>
    </recommendedName>
</protein>
<dbReference type="EMBL" id="JBHULR010000003">
    <property type="protein sequence ID" value="MFD2547855.1"/>
    <property type="molecule type" value="Genomic_DNA"/>
</dbReference>
<dbReference type="InterPro" id="IPR005467">
    <property type="entry name" value="His_kinase_dom"/>
</dbReference>
<keyword evidence="6 12" id="KW-0418">Kinase</keyword>
<feature type="coiled-coil region" evidence="9">
    <location>
        <begin position="256"/>
        <end position="283"/>
    </location>
</feature>
<evidence type="ECO:0000313" key="12">
    <source>
        <dbReference type="EMBL" id="MFD2547855.1"/>
    </source>
</evidence>